<name>A0A9P1I393_9PELO</name>
<dbReference type="PANTHER" id="PTHR12941">
    <property type="entry name" value="ER MEMBRANE PROTEIN COMPLEX"/>
    <property type="match status" value="1"/>
</dbReference>
<dbReference type="AlphaFoldDB" id="A0A9P1I393"/>
<dbReference type="CDD" id="cd08060">
    <property type="entry name" value="MPN_UPF0172"/>
    <property type="match status" value="1"/>
</dbReference>
<organism evidence="3 4">
    <name type="scientific">Caenorhabditis angaria</name>
    <dbReference type="NCBI Taxonomy" id="860376"/>
    <lineage>
        <taxon>Eukaryota</taxon>
        <taxon>Metazoa</taxon>
        <taxon>Ecdysozoa</taxon>
        <taxon>Nematoda</taxon>
        <taxon>Chromadorea</taxon>
        <taxon>Rhabditida</taxon>
        <taxon>Rhabditina</taxon>
        <taxon>Rhabditomorpha</taxon>
        <taxon>Rhabditoidea</taxon>
        <taxon>Rhabditidae</taxon>
        <taxon>Peloderinae</taxon>
        <taxon>Caenorhabditis</taxon>
    </lineage>
</organism>
<comment type="similarity">
    <text evidence="1">Belongs to the EMC8/EMC9 family.</text>
</comment>
<dbReference type="Pfam" id="PF03665">
    <property type="entry name" value="UPF0172"/>
    <property type="match status" value="1"/>
</dbReference>
<evidence type="ECO:0000256" key="1">
    <source>
        <dbReference type="ARBA" id="ARBA00007461"/>
    </source>
</evidence>
<keyword evidence="4" id="KW-1185">Reference proteome</keyword>
<evidence type="ECO:0000259" key="2">
    <source>
        <dbReference type="PROSITE" id="PS50249"/>
    </source>
</evidence>
<protein>
    <recommendedName>
        <fullName evidence="2">MPN domain-containing protein</fullName>
    </recommendedName>
</protein>
<dbReference type="InterPro" id="IPR037518">
    <property type="entry name" value="MPN"/>
</dbReference>
<dbReference type="EMBL" id="CANHGI010000001">
    <property type="protein sequence ID" value="CAI5437412.1"/>
    <property type="molecule type" value="Genomic_DNA"/>
</dbReference>
<dbReference type="OrthoDB" id="194468at2759"/>
<comment type="caution">
    <text evidence="3">The sequence shown here is derived from an EMBL/GenBank/DDBJ whole genome shotgun (WGS) entry which is preliminary data.</text>
</comment>
<reference evidence="3" key="1">
    <citation type="submission" date="2022-11" db="EMBL/GenBank/DDBJ databases">
        <authorList>
            <person name="Kikuchi T."/>
        </authorList>
    </citation>
    <scope>NUCLEOTIDE SEQUENCE</scope>
    <source>
        <strain evidence="3">PS1010</strain>
    </source>
</reference>
<dbReference type="InterPro" id="IPR005366">
    <property type="entry name" value="EMC8/9"/>
</dbReference>
<accession>A0A9P1I393</accession>
<proteinExistence type="inferred from homology"/>
<feature type="domain" description="MPN" evidence="2">
    <location>
        <begin position="6"/>
        <end position="137"/>
    </location>
</feature>
<dbReference type="GO" id="GO:0072546">
    <property type="term" value="C:EMC complex"/>
    <property type="evidence" value="ECO:0007669"/>
    <property type="project" value="InterPro"/>
</dbReference>
<dbReference type="PROSITE" id="PS50249">
    <property type="entry name" value="MPN"/>
    <property type="match status" value="1"/>
</dbReference>
<evidence type="ECO:0000313" key="4">
    <source>
        <dbReference type="Proteomes" id="UP001152747"/>
    </source>
</evidence>
<dbReference type="PANTHER" id="PTHR12941:SF10">
    <property type="entry name" value="ER MEMBRANE PROTEIN COMPLEX SUBUNIT 8_9 HOMOLOG"/>
    <property type="match status" value="1"/>
</dbReference>
<dbReference type="Proteomes" id="UP001152747">
    <property type="component" value="Unassembled WGS sequence"/>
</dbReference>
<evidence type="ECO:0000313" key="3">
    <source>
        <dbReference type="EMBL" id="CAI5437412.1"/>
    </source>
</evidence>
<gene>
    <name evidence="3" type="ORF">CAMP_LOCUS49</name>
</gene>
<sequence>MVKLQVETLPVPYSTIILHCLKYPSNGVLGLLIGQKKGGKITVSSSVPICHEATPLAPSLEIATTLVHSKFGAQIVGVYFANSSANDKSLNPYAIRLAERISSVTNSSAILIQVINDRLMADCEEDRLVAYEKETENWKEAETMFQGANILRGLQAAIQKKLYRDLNDFENHLDNPEIDFYNTNLGKKLASVAELRA</sequence>